<keyword evidence="2" id="KW-0812">Transmembrane</keyword>
<evidence type="ECO:0000313" key="6">
    <source>
        <dbReference type="Proteomes" id="UP000515570"/>
    </source>
</evidence>
<keyword evidence="3" id="KW-0732">Signal</keyword>
<dbReference type="EMBL" id="CP059833">
    <property type="protein sequence ID" value="QMV84595.1"/>
    <property type="molecule type" value="Genomic_DNA"/>
</dbReference>
<accession>A0A7G5FDA4</accession>
<gene>
    <name evidence="5" type="ORF">HW450_09530</name>
</gene>
<feature type="chain" id="PRO_5028958779" evidence="3">
    <location>
        <begin position="27"/>
        <end position="325"/>
    </location>
</feature>
<protein>
    <submittedName>
        <fullName evidence="5">HtaA domain-containing protein</fullName>
    </submittedName>
</protein>
<evidence type="ECO:0000313" key="5">
    <source>
        <dbReference type="EMBL" id="QMV84595.1"/>
    </source>
</evidence>
<keyword evidence="2" id="KW-0472">Membrane</keyword>
<keyword evidence="6" id="KW-1185">Reference proteome</keyword>
<dbReference type="Pfam" id="PF04213">
    <property type="entry name" value="HtaA"/>
    <property type="match status" value="1"/>
</dbReference>
<dbReference type="InterPro" id="IPR007331">
    <property type="entry name" value="Htaa"/>
</dbReference>
<dbReference type="AlphaFoldDB" id="A0A7G5FDA4"/>
<feature type="domain" description="Htaa" evidence="4">
    <location>
        <begin position="40"/>
        <end position="231"/>
    </location>
</feature>
<reference evidence="5 6" key="1">
    <citation type="submission" date="2020-07" db="EMBL/GenBank/DDBJ databases">
        <title>non toxigenic Corynebacterium sp. nov from a clinical source.</title>
        <authorList>
            <person name="Bernier A.-M."/>
            <person name="Bernard K."/>
        </authorList>
    </citation>
    <scope>NUCLEOTIDE SEQUENCE [LARGE SCALE GENOMIC DNA]</scope>
    <source>
        <strain evidence="6">NML 93-0612</strain>
    </source>
</reference>
<organism evidence="5 6">
    <name type="scientific">Corynebacterium hindlerae</name>
    <dbReference type="NCBI Taxonomy" id="699041"/>
    <lineage>
        <taxon>Bacteria</taxon>
        <taxon>Bacillati</taxon>
        <taxon>Actinomycetota</taxon>
        <taxon>Actinomycetes</taxon>
        <taxon>Mycobacteriales</taxon>
        <taxon>Corynebacteriaceae</taxon>
        <taxon>Corynebacterium</taxon>
    </lineage>
</organism>
<dbReference type="Proteomes" id="UP000515570">
    <property type="component" value="Chromosome"/>
</dbReference>
<keyword evidence="2" id="KW-1133">Transmembrane helix</keyword>
<evidence type="ECO:0000256" key="2">
    <source>
        <dbReference type="SAM" id="Phobius"/>
    </source>
</evidence>
<sequence>MQRSILATAIGTSLLASTLTIPHATAAENTCANPSFDVESGTIDWGIKQTWRNYIDGPIANGAWTVSGMTEHGTDKAGPDFYFSSPIDPASVKLTANNGTPAVTSLAATGTAHFTGHHDALDVTLGNFGVDVSGNQVTVKTDYTSYYVPGKAMTSLTPEDKTEQNKVTGRDVIAQGTTTGWKFDQGTLTLEAPGLKYVKHPESTRDLQKGADRAFMGAYRAGDPMDTVKVSLKLKATCADSPAPAPAPNKPGENPAPAPAPAPNKPGENPAPAPAPAPNKPGKENNQDNGFSLGSSGTDAGILAALGGLFGLAGVAIAKHFGLMK</sequence>
<evidence type="ECO:0000256" key="1">
    <source>
        <dbReference type="SAM" id="MobiDB-lite"/>
    </source>
</evidence>
<feature type="region of interest" description="Disordered" evidence="1">
    <location>
        <begin position="240"/>
        <end position="293"/>
    </location>
</feature>
<dbReference type="RefSeq" id="WP_182385403.1">
    <property type="nucleotide sequence ID" value="NZ_CP059833.1"/>
</dbReference>
<evidence type="ECO:0000256" key="3">
    <source>
        <dbReference type="SAM" id="SignalP"/>
    </source>
</evidence>
<evidence type="ECO:0000259" key="4">
    <source>
        <dbReference type="Pfam" id="PF04213"/>
    </source>
</evidence>
<feature type="signal peptide" evidence="3">
    <location>
        <begin position="1"/>
        <end position="26"/>
    </location>
</feature>
<proteinExistence type="predicted"/>
<name>A0A7G5FDA4_9CORY</name>
<feature type="transmembrane region" description="Helical" evidence="2">
    <location>
        <begin position="300"/>
        <end position="318"/>
    </location>
</feature>
<feature type="compositionally biased region" description="Pro residues" evidence="1">
    <location>
        <begin position="243"/>
        <end position="279"/>
    </location>
</feature>